<dbReference type="Proteomes" id="UP000552045">
    <property type="component" value="Unassembled WGS sequence"/>
</dbReference>
<keyword evidence="2" id="KW-1185">Reference proteome</keyword>
<dbReference type="AlphaFoldDB" id="A0A7Y9EV43"/>
<protein>
    <recommendedName>
        <fullName evidence="3">DUF559 domain-containing protein</fullName>
    </recommendedName>
</protein>
<evidence type="ECO:0000313" key="2">
    <source>
        <dbReference type="Proteomes" id="UP000552045"/>
    </source>
</evidence>
<organism evidence="1 2">
    <name type="scientific">Microbacterium pseudoresistens</name>
    <dbReference type="NCBI Taxonomy" id="640634"/>
    <lineage>
        <taxon>Bacteria</taxon>
        <taxon>Bacillati</taxon>
        <taxon>Actinomycetota</taxon>
        <taxon>Actinomycetes</taxon>
        <taxon>Micrococcales</taxon>
        <taxon>Microbacteriaceae</taxon>
        <taxon>Microbacterium</taxon>
    </lineage>
</organism>
<dbReference type="InterPro" id="IPR011335">
    <property type="entry name" value="Restrct_endonuc-II-like"/>
</dbReference>
<gene>
    <name evidence="1" type="ORF">BKA02_001582</name>
</gene>
<sequence length="334" mass="36808">MRRAPLPPSLGSAFTIADAQRAGVTAKRLRRPELLAPFPGVRMQPTVPGDDDPLVDDTAQLVSRLAAAYALRAPAGFFFVGSTAAAILGIPLPRAAFPRLSGVDDLPHALMLEVATWAPRNAPRGRRIRGQRLLPALAPVRIADGMPVIAPASLWASMGDRLDLDDLVALGDAIVRHPRIPGPGGRRLRPPLADHDELRAAMTAGRRRGSAALRTAHPLIRVGSASRPETHLRLLLTRDTDLPQPALDVDVSDRRGAFLGCSELAYPRFRVAVEYEGDYHRVHRDRWNRDIDKYQRYGEAGWRIVRITRARLYREPAEALRRVRATLRAAGWTP</sequence>
<reference evidence="1 2" key="1">
    <citation type="submission" date="2020-07" db="EMBL/GenBank/DDBJ databases">
        <title>Sequencing the genomes of 1000 actinobacteria strains.</title>
        <authorList>
            <person name="Klenk H.-P."/>
        </authorList>
    </citation>
    <scope>NUCLEOTIDE SEQUENCE [LARGE SCALE GENOMIC DNA]</scope>
    <source>
        <strain evidence="1 2">DSM 22185</strain>
    </source>
</reference>
<dbReference type="Gene3D" id="3.40.960.10">
    <property type="entry name" value="VSR Endonuclease"/>
    <property type="match status" value="1"/>
</dbReference>
<evidence type="ECO:0000313" key="1">
    <source>
        <dbReference type="EMBL" id="NYD54527.1"/>
    </source>
</evidence>
<dbReference type="RefSeq" id="WP_179432906.1">
    <property type="nucleotide sequence ID" value="NZ_BAABLC010000001.1"/>
</dbReference>
<dbReference type="SUPFAM" id="SSF52980">
    <property type="entry name" value="Restriction endonuclease-like"/>
    <property type="match status" value="1"/>
</dbReference>
<comment type="caution">
    <text evidence="1">The sequence shown here is derived from an EMBL/GenBank/DDBJ whole genome shotgun (WGS) entry which is preliminary data.</text>
</comment>
<name>A0A7Y9EV43_9MICO</name>
<dbReference type="EMBL" id="JACCBH010000001">
    <property type="protein sequence ID" value="NYD54527.1"/>
    <property type="molecule type" value="Genomic_DNA"/>
</dbReference>
<proteinExistence type="predicted"/>
<evidence type="ECO:0008006" key="3">
    <source>
        <dbReference type="Google" id="ProtNLM"/>
    </source>
</evidence>
<accession>A0A7Y9EV43</accession>